<evidence type="ECO:0000313" key="4">
    <source>
        <dbReference type="EMBL" id="EQC40217.1"/>
    </source>
</evidence>
<keyword evidence="5" id="KW-1185">Reference proteome</keyword>
<proteinExistence type="inferred from homology"/>
<feature type="repeat" description="ANK" evidence="2">
    <location>
        <begin position="141"/>
        <end position="173"/>
    </location>
</feature>
<evidence type="ECO:0000256" key="1">
    <source>
        <dbReference type="ARBA" id="ARBA00005843"/>
    </source>
</evidence>
<feature type="domain" description="Protein kinase" evidence="3">
    <location>
        <begin position="234"/>
        <end position="478"/>
    </location>
</feature>
<dbReference type="VEuPathDB" id="FungiDB:SDRG_02865"/>
<dbReference type="InterPro" id="IPR002110">
    <property type="entry name" value="Ankyrin_rpt"/>
</dbReference>
<dbReference type="GeneID" id="19943592"/>
<dbReference type="eggNOG" id="KOG4177">
    <property type="taxonomic scope" value="Eukaryota"/>
</dbReference>
<dbReference type="InterPro" id="IPR036770">
    <property type="entry name" value="Ankyrin_rpt-contain_sf"/>
</dbReference>
<dbReference type="GO" id="GO:0005524">
    <property type="term" value="F:ATP binding"/>
    <property type="evidence" value="ECO:0007669"/>
    <property type="project" value="InterPro"/>
</dbReference>
<dbReference type="PANTHER" id="PTHR44329">
    <property type="entry name" value="SERINE/THREONINE-PROTEIN KINASE TNNI3K-RELATED"/>
    <property type="match status" value="1"/>
</dbReference>
<comment type="similarity">
    <text evidence="1">Belongs to the protein kinase superfamily. TKL Ser/Thr protein kinase family.</text>
</comment>
<keyword evidence="4" id="KW-0418">Kinase</keyword>
<dbReference type="PROSITE" id="PS50011">
    <property type="entry name" value="PROTEIN_KINASE_DOM"/>
    <property type="match status" value="1"/>
</dbReference>
<dbReference type="InterPro" id="IPR000719">
    <property type="entry name" value="Prot_kinase_dom"/>
</dbReference>
<name>T0SBR4_SAPDV</name>
<dbReference type="PROSITE" id="PS50297">
    <property type="entry name" value="ANK_REP_REGION"/>
    <property type="match status" value="3"/>
</dbReference>
<organism evidence="4 5">
    <name type="scientific">Saprolegnia diclina (strain VS20)</name>
    <dbReference type="NCBI Taxonomy" id="1156394"/>
    <lineage>
        <taxon>Eukaryota</taxon>
        <taxon>Sar</taxon>
        <taxon>Stramenopiles</taxon>
        <taxon>Oomycota</taxon>
        <taxon>Saprolegniomycetes</taxon>
        <taxon>Saprolegniales</taxon>
        <taxon>Saprolegniaceae</taxon>
        <taxon>Saprolegnia</taxon>
    </lineage>
</organism>
<dbReference type="InParanoid" id="T0SBR4"/>
<dbReference type="PROSITE" id="PS50088">
    <property type="entry name" value="ANK_REPEAT"/>
    <property type="match status" value="3"/>
</dbReference>
<dbReference type="PANTHER" id="PTHR44329:SF214">
    <property type="entry name" value="PROTEIN KINASE DOMAIN-CONTAINING PROTEIN"/>
    <property type="match status" value="1"/>
</dbReference>
<dbReference type="Proteomes" id="UP000030762">
    <property type="component" value="Unassembled WGS sequence"/>
</dbReference>
<feature type="repeat" description="ANK" evidence="2">
    <location>
        <begin position="75"/>
        <end position="107"/>
    </location>
</feature>
<dbReference type="PIRSF" id="PIRSF000654">
    <property type="entry name" value="Integrin-linked_kinase"/>
    <property type="match status" value="1"/>
</dbReference>
<accession>T0SBR4</accession>
<feature type="repeat" description="ANK" evidence="2">
    <location>
        <begin position="107"/>
        <end position="132"/>
    </location>
</feature>
<dbReference type="Pfam" id="PF00069">
    <property type="entry name" value="Pkinase"/>
    <property type="match status" value="1"/>
</dbReference>
<dbReference type="CDD" id="cd00180">
    <property type="entry name" value="PKc"/>
    <property type="match status" value="1"/>
</dbReference>
<evidence type="ECO:0000313" key="5">
    <source>
        <dbReference type="Proteomes" id="UP000030762"/>
    </source>
</evidence>
<dbReference type="Gene3D" id="1.25.40.20">
    <property type="entry name" value="Ankyrin repeat-containing domain"/>
    <property type="match status" value="1"/>
</dbReference>
<dbReference type="Gene3D" id="1.10.510.10">
    <property type="entry name" value="Transferase(Phosphotransferase) domain 1"/>
    <property type="match status" value="1"/>
</dbReference>
<dbReference type="SUPFAM" id="SSF56112">
    <property type="entry name" value="Protein kinase-like (PK-like)"/>
    <property type="match status" value="1"/>
</dbReference>
<dbReference type="eggNOG" id="KOG1187">
    <property type="taxonomic scope" value="Eukaryota"/>
</dbReference>
<dbReference type="SMART" id="SM00248">
    <property type="entry name" value="ANK"/>
    <property type="match status" value="4"/>
</dbReference>
<dbReference type="Pfam" id="PF00023">
    <property type="entry name" value="Ank"/>
    <property type="match status" value="1"/>
</dbReference>
<protein>
    <submittedName>
        <fullName evidence="4">Serine/threonine protein kinase</fullName>
    </submittedName>
</protein>
<dbReference type="EMBL" id="JH767137">
    <property type="protein sequence ID" value="EQC40217.1"/>
    <property type="molecule type" value="Genomic_DNA"/>
</dbReference>
<dbReference type="OrthoDB" id="539213at2759"/>
<dbReference type="InterPro" id="IPR051681">
    <property type="entry name" value="Ser/Thr_Kinases-Pseudokinases"/>
</dbReference>
<dbReference type="AlphaFoldDB" id="T0SBR4"/>
<dbReference type="InterPro" id="IPR011009">
    <property type="entry name" value="Kinase-like_dom_sf"/>
</dbReference>
<keyword evidence="4" id="KW-0808">Transferase</keyword>
<dbReference type="SUPFAM" id="SSF48403">
    <property type="entry name" value="Ankyrin repeat"/>
    <property type="match status" value="1"/>
</dbReference>
<sequence length="485" mass="52700">MDPASAAIRAVKALDCHALLELLEKHPALVREKEGHTLLEVALLAAIDRLPVSEEAVYVITSLLQRQPDVNVSSDGRTPLHLACCIQHEGIVNMLLYAGADANATYQGDTPLHVAVKLGSIEIMQLLVETNAVNVNATDKHGLTPLHYAVKMGKQELIANLLTSGAHPADADAVRALAPSVNAKRAYLVQELLERGVDASNICGGLSATDFAARGLCGTTVKPAIAAVNKRSNRGVNPSLGTGRFGAAKLDVLDGETVVVKTLFASSPNLMSELRALLSTNSKYIVGVRKIKRSPTGGQWQLFLEYMDGGTLRSHLRNPNIDVLKVALAIARGLQALHEPKGQGWNVVHGSLKLDNVYFNKRGQIKLADFGLCRVESAILTHIDLSTEHYVAPELFEGAKLLASADIYAFGVILAEMDMRAPAPRGSDEKARRGEYVPKLRSDCAEWYRELVQWCVTKEPEDRPKISDVIQILENPSMETLHCQR</sequence>
<reference evidence="4 5" key="1">
    <citation type="submission" date="2012-04" db="EMBL/GenBank/DDBJ databases">
        <title>The Genome Sequence of Saprolegnia declina VS20.</title>
        <authorList>
            <consortium name="The Broad Institute Genome Sequencing Platform"/>
            <person name="Russ C."/>
            <person name="Nusbaum C."/>
            <person name="Tyler B."/>
            <person name="van West P."/>
            <person name="Dieguez-Uribeondo J."/>
            <person name="de Bruijn I."/>
            <person name="Tripathy S."/>
            <person name="Jiang R."/>
            <person name="Young S.K."/>
            <person name="Zeng Q."/>
            <person name="Gargeya S."/>
            <person name="Fitzgerald M."/>
            <person name="Haas B."/>
            <person name="Abouelleil A."/>
            <person name="Alvarado L."/>
            <person name="Arachchi H.M."/>
            <person name="Berlin A."/>
            <person name="Chapman S.B."/>
            <person name="Goldberg J."/>
            <person name="Griggs A."/>
            <person name="Gujja S."/>
            <person name="Hansen M."/>
            <person name="Howarth C."/>
            <person name="Imamovic A."/>
            <person name="Larimer J."/>
            <person name="McCowen C."/>
            <person name="Montmayeur A."/>
            <person name="Murphy C."/>
            <person name="Neiman D."/>
            <person name="Pearson M."/>
            <person name="Priest M."/>
            <person name="Roberts A."/>
            <person name="Saif S."/>
            <person name="Shea T."/>
            <person name="Sisk P."/>
            <person name="Sykes S."/>
            <person name="Wortman J."/>
            <person name="Nusbaum C."/>
            <person name="Birren B."/>
        </authorList>
    </citation>
    <scope>NUCLEOTIDE SEQUENCE [LARGE SCALE GENOMIC DNA]</scope>
    <source>
        <strain evidence="4 5">VS20</strain>
    </source>
</reference>
<evidence type="ECO:0000259" key="3">
    <source>
        <dbReference type="PROSITE" id="PS50011"/>
    </source>
</evidence>
<dbReference type="RefSeq" id="XP_008606691.1">
    <property type="nucleotide sequence ID" value="XM_008608469.1"/>
</dbReference>
<dbReference type="Pfam" id="PF12796">
    <property type="entry name" value="Ank_2"/>
    <property type="match status" value="1"/>
</dbReference>
<keyword evidence="4" id="KW-0723">Serine/threonine-protein kinase</keyword>
<gene>
    <name evidence="4" type="ORF">SDRG_02865</name>
</gene>
<dbReference type="STRING" id="1156394.T0SBR4"/>
<dbReference type="GO" id="GO:0004674">
    <property type="term" value="F:protein serine/threonine kinase activity"/>
    <property type="evidence" value="ECO:0007669"/>
    <property type="project" value="UniProtKB-KW"/>
</dbReference>
<evidence type="ECO:0000256" key="2">
    <source>
        <dbReference type="PROSITE-ProRule" id="PRU00023"/>
    </source>
</evidence>
<keyword evidence="2" id="KW-0040">ANK repeat</keyword>